<dbReference type="EMBL" id="CABIJS010000199">
    <property type="protein sequence ID" value="VUZ45937.1"/>
    <property type="molecule type" value="Genomic_DNA"/>
</dbReference>
<evidence type="ECO:0000313" key="3">
    <source>
        <dbReference type="EMBL" id="VUZ45937.1"/>
    </source>
</evidence>
<accession>A0A564YF65</accession>
<gene>
    <name evidence="3" type="ORF">WMSIL1_LOCUS5885</name>
</gene>
<dbReference type="Proteomes" id="UP000321570">
    <property type="component" value="Unassembled WGS sequence"/>
</dbReference>
<evidence type="ECO:0000256" key="1">
    <source>
        <dbReference type="SAM" id="MobiDB-lite"/>
    </source>
</evidence>
<dbReference type="Pfam" id="PF02984">
    <property type="entry name" value="Cyclin_C"/>
    <property type="match status" value="1"/>
</dbReference>
<feature type="domain" description="Cyclin C-terminal" evidence="2">
    <location>
        <begin position="327"/>
        <end position="386"/>
    </location>
</feature>
<dbReference type="InterPro" id="IPR036915">
    <property type="entry name" value="Cyclin-like_sf"/>
</dbReference>
<feature type="region of interest" description="Disordered" evidence="1">
    <location>
        <begin position="85"/>
        <end position="122"/>
    </location>
</feature>
<protein>
    <recommendedName>
        <fullName evidence="2">Cyclin C-terminal domain-containing protein</fullName>
    </recommendedName>
</protein>
<evidence type="ECO:0000259" key="2">
    <source>
        <dbReference type="Pfam" id="PF02984"/>
    </source>
</evidence>
<evidence type="ECO:0000313" key="4">
    <source>
        <dbReference type="Proteomes" id="UP000321570"/>
    </source>
</evidence>
<sequence length="586" mass="68038">MYLNENKENVNYLLTRTRGVKKSGVFIKVHKGLRDTRNVISNNGKTLNLAFMFLSARRKSIIRSARQSLTLKFGKLAIENDEYMASGTSSSSDKTPSRRKKLAHLDSENVPSSSSASGSRSVSRRPKIKIELAKDNVKNIFTYNYDLEELLSRIRRTMKPDEEKEPYKLTYFLRYLGNEMIREKRDHYRRSDFLVNKHVETQTRDMLSTVADWMIGLFELFPLTQYVIHLAWDIFLCYLEAVKSERKFDIAYNEREAAAKIPRNWLSNSAKIAVQTAIKLADMDPQIIDHEHDNSNLCGELNFYTYMAEEKAFLSTIKFNFLWPSDVVFLDEFLEVLDSRNKKLKKMCSFLLDVGMHNHELSLSKASKKAAAVLWLGRCVLNNPTYRTWRAQPKISTVLDLFDSNPDFYESLIASDSKELEKTLPAKQLELINSMKDLRKLEGDLKPLWSPLLEIITTYSESEIIPMALKYHKQAFWQLAETIKYRELVLKRKIIVRSLEETLKFPVELKRAPTVTKRPVSNCQHTLRWSVFSRHRSLTGYDVPTEYLLGSLKYLVPNYPLVECPPSCQCFVCSNLLRFRLASQPH</sequence>
<reference evidence="3 4" key="1">
    <citation type="submission" date="2019-07" db="EMBL/GenBank/DDBJ databases">
        <authorList>
            <person name="Jastrzebski P J."/>
            <person name="Paukszto L."/>
            <person name="Jastrzebski P J."/>
        </authorList>
    </citation>
    <scope>NUCLEOTIDE SEQUENCE [LARGE SCALE GENOMIC DNA]</scope>
    <source>
        <strain evidence="3 4">WMS-il1</strain>
    </source>
</reference>
<name>A0A564YF65_HYMDI</name>
<dbReference type="InterPro" id="IPR004367">
    <property type="entry name" value="Cyclin_C-dom"/>
</dbReference>
<keyword evidence="4" id="KW-1185">Reference proteome</keyword>
<dbReference type="SUPFAM" id="SSF47954">
    <property type="entry name" value="Cyclin-like"/>
    <property type="match status" value="1"/>
</dbReference>
<organism evidence="3 4">
    <name type="scientific">Hymenolepis diminuta</name>
    <name type="common">Rat tapeworm</name>
    <dbReference type="NCBI Taxonomy" id="6216"/>
    <lineage>
        <taxon>Eukaryota</taxon>
        <taxon>Metazoa</taxon>
        <taxon>Spiralia</taxon>
        <taxon>Lophotrochozoa</taxon>
        <taxon>Platyhelminthes</taxon>
        <taxon>Cestoda</taxon>
        <taxon>Eucestoda</taxon>
        <taxon>Cyclophyllidea</taxon>
        <taxon>Hymenolepididae</taxon>
        <taxon>Hymenolepis</taxon>
    </lineage>
</organism>
<dbReference type="AlphaFoldDB" id="A0A564YF65"/>
<feature type="compositionally biased region" description="Low complexity" evidence="1">
    <location>
        <begin position="112"/>
        <end position="121"/>
    </location>
</feature>
<dbReference type="Gene3D" id="1.10.472.10">
    <property type="entry name" value="Cyclin-like"/>
    <property type="match status" value="1"/>
</dbReference>
<proteinExistence type="predicted"/>